<gene>
    <name evidence="1" type="ORF">S12H4_13127</name>
</gene>
<dbReference type="EMBL" id="BARW01006253">
    <property type="protein sequence ID" value="GAI87419.1"/>
    <property type="molecule type" value="Genomic_DNA"/>
</dbReference>
<evidence type="ECO:0000313" key="1">
    <source>
        <dbReference type="EMBL" id="GAI87419.1"/>
    </source>
</evidence>
<protein>
    <recommendedName>
        <fullName evidence="2">DNA methyltransferase</fullName>
    </recommendedName>
</protein>
<comment type="caution">
    <text evidence="1">The sequence shown here is derived from an EMBL/GenBank/DDBJ whole genome shotgun (WGS) entry which is preliminary data.</text>
</comment>
<organism evidence="1">
    <name type="scientific">marine sediment metagenome</name>
    <dbReference type="NCBI Taxonomy" id="412755"/>
    <lineage>
        <taxon>unclassified sequences</taxon>
        <taxon>metagenomes</taxon>
        <taxon>ecological metagenomes</taxon>
    </lineage>
</organism>
<dbReference type="Pfam" id="PF05063">
    <property type="entry name" value="MT-A70"/>
    <property type="match status" value="1"/>
</dbReference>
<dbReference type="PROSITE" id="PS51143">
    <property type="entry name" value="MT_A70"/>
    <property type="match status" value="1"/>
</dbReference>
<proteinExistence type="predicted"/>
<name>X1U541_9ZZZZ</name>
<evidence type="ECO:0008006" key="2">
    <source>
        <dbReference type="Google" id="ProtNLM"/>
    </source>
</evidence>
<accession>X1U541</accession>
<feature type="non-terminal residue" evidence="1">
    <location>
        <position position="1"/>
    </location>
</feature>
<dbReference type="AlphaFoldDB" id="X1U541"/>
<reference evidence="1" key="1">
    <citation type="journal article" date="2014" name="Front. Microbiol.">
        <title>High frequency of phylogenetically diverse reductive dehalogenase-homologous genes in deep subseafloor sedimentary metagenomes.</title>
        <authorList>
            <person name="Kawai M."/>
            <person name="Futagami T."/>
            <person name="Toyoda A."/>
            <person name="Takaki Y."/>
            <person name="Nishi S."/>
            <person name="Hori S."/>
            <person name="Arai W."/>
            <person name="Tsubouchi T."/>
            <person name="Morono Y."/>
            <person name="Uchiyama I."/>
            <person name="Ito T."/>
            <person name="Fujiyama A."/>
            <person name="Inagaki F."/>
            <person name="Takami H."/>
        </authorList>
    </citation>
    <scope>NUCLEOTIDE SEQUENCE</scope>
    <source>
        <strain evidence="1">Expedition CK06-06</strain>
    </source>
</reference>
<sequence>KLEESFEVIKSWGFIYRTTAFVWVKTSVQYPNKPRYLGAGCYTRPNIEIILLARNSKNKLFLKSKKIEQILMLPRLLHSQKPPEIRNKIVEMMGELSRIELFARRPDNVLFEDESWKGWDVWGNEVESDIKL</sequence>
<dbReference type="InterPro" id="IPR007757">
    <property type="entry name" value="MT-A70-like"/>
</dbReference>